<comment type="similarity">
    <text evidence="2 13">Belongs to the type III secretion exporter family.</text>
</comment>
<evidence type="ECO:0000256" key="1">
    <source>
        <dbReference type="ARBA" id="ARBA00004651"/>
    </source>
</evidence>
<feature type="transmembrane region" description="Helical" evidence="13">
    <location>
        <begin position="34"/>
        <end position="52"/>
    </location>
</feature>
<comment type="subcellular location">
    <subcellularLocation>
        <location evidence="1">Cell membrane</location>
        <topology evidence="1">Multi-pass membrane protein</topology>
    </subcellularLocation>
</comment>
<organism evidence="15 16">
    <name type="scientific">Sinorhizobium psoraleae</name>
    <dbReference type="NCBI Taxonomy" id="520838"/>
    <lineage>
        <taxon>Bacteria</taxon>
        <taxon>Pseudomonadati</taxon>
        <taxon>Pseudomonadota</taxon>
        <taxon>Alphaproteobacteria</taxon>
        <taxon>Hyphomicrobiales</taxon>
        <taxon>Rhizobiaceae</taxon>
        <taxon>Sinorhizobium/Ensifer group</taxon>
        <taxon>Sinorhizobium</taxon>
    </lineage>
</organism>
<reference evidence="15" key="1">
    <citation type="submission" date="2022-10" db="EMBL/GenBank/DDBJ databases">
        <title>Whole genome sequencing of three plant growth promoting bacteria isolated from Vachellia tortilis subsp. raddiana in Morocco.</title>
        <authorList>
            <person name="Hnini M."/>
            <person name="Zouagui R."/>
            <person name="Zouagui H."/>
            <person name="Chemao Elfihri M.-W."/>
            <person name="Ibrahimi A."/>
            <person name="Sbabou L."/>
            <person name="Aurag J."/>
        </authorList>
    </citation>
    <scope>NUCLEOTIDE SEQUENCE</scope>
    <source>
        <strain evidence="15">LMR678</strain>
    </source>
</reference>
<evidence type="ECO:0000256" key="4">
    <source>
        <dbReference type="ARBA" id="ARBA00022448"/>
    </source>
</evidence>
<feature type="compositionally biased region" description="Basic and acidic residues" evidence="14">
    <location>
        <begin position="7"/>
        <end position="23"/>
    </location>
</feature>
<evidence type="ECO:0000256" key="6">
    <source>
        <dbReference type="ARBA" id="ARBA00022692"/>
    </source>
</evidence>
<dbReference type="EMBL" id="JAPVOI010000004">
    <property type="protein sequence ID" value="MCZ4090324.1"/>
    <property type="molecule type" value="Genomic_DNA"/>
</dbReference>
<comment type="function">
    <text evidence="12 13">Required for formation of the rod structure in the basal body of the flagellar apparatus. Together with FliI and FliH, may constitute the export apparatus of flagellin.</text>
</comment>
<name>A0ABT4KER5_9HYPH</name>
<comment type="caution">
    <text evidence="15">The sequence shown here is derived from an EMBL/GenBank/DDBJ whole genome shotgun (WGS) entry which is preliminary data.</text>
</comment>
<evidence type="ECO:0000256" key="5">
    <source>
        <dbReference type="ARBA" id="ARBA00022475"/>
    </source>
</evidence>
<dbReference type="Proteomes" id="UP001079430">
    <property type="component" value="Unassembled WGS sequence"/>
</dbReference>
<keyword evidence="10 13" id="KW-0472">Membrane</keyword>
<evidence type="ECO:0000313" key="15">
    <source>
        <dbReference type="EMBL" id="MCZ4090324.1"/>
    </source>
</evidence>
<protein>
    <recommendedName>
        <fullName evidence="3 13">Flagellar biosynthetic protein FlhB</fullName>
    </recommendedName>
</protein>
<evidence type="ECO:0000256" key="2">
    <source>
        <dbReference type="ARBA" id="ARBA00010690"/>
    </source>
</evidence>
<dbReference type="NCBIfam" id="TIGR00328">
    <property type="entry name" value="flhB"/>
    <property type="match status" value="1"/>
</dbReference>
<keyword evidence="4 13" id="KW-0813">Transport</keyword>
<evidence type="ECO:0000256" key="12">
    <source>
        <dbReference type="ARBA" id="ARBA00025078"/>
    </source>
</evidence>
<gene>
    <name evidence="13 15" type="primary">flhB</name>
    <name evidence="15" type="ORF">O3W52_09700</name>
</gene>
<dbReference type="Gene3D" id="3.40.1690.10">
    <property type="entry name" value="secretion proteins EscU"/>
    <property type="match status" value="1"/>
</dbReference>
<dbReference type="PRINTS" id="PR00950">
    <property type="entry name" value="TYPE3IMSPROT"/>
</dbReference>
<dbReference type="Gene3D" id="6.10.250.2080">
    <property type="match status" value="1"/>
</dbReference>
<evidence type="ECO:0000256" key="11">
    <source>
        <dbReference type="ARBA" id="ARBA00023225"/>
    </source>
</evidence>
<keyword evidence="7 13" id="KW-1005">Bacterial flagellum biogenesis</keyword>
<keyword evidence="8 13" id="KW-0653">Protein transport</keyword>
<feature type="transmembrane region" description="Helical" evidence="13">
    <location>
        <begin position="152"/>
        <end position="174"/>
    </location>
</feature>
<evidence type="ECO:0000256" key="8">
    <source>
        <dbReference type="ARBA" id="ARBA00022927"/>
    </source>
</evidence>
<keyword evidence="9 13" id="KW-1133">Transmembrane helix</keyword>
<dbReference type="InterPro" id="IPR006135">
    <property type="entry name" value="T3SS_substrate_exporter"/>
</dbReference>
<evidence type="ECO:0000256" key="3">
    <source>
        <dbReference type="ARBA" id="ARBA00021622"/>
    </source>
</evidence>
<keyword evidence="11 13" id="KW-1006">Bacterial flagellum protein export</keyword>
<dbReference type="Pfam" id="PF01312">
    <property type="entry name" value="Bac_export_2"/>
    <property type="match status" value="1"/>
</dbReference>
<dbReference type="InterPro" id="IPR006136">
    <property type="entry name" value="FlhB"/>
</dbReference>
<keyword evidence="6 13" id="KW-0812">Transmembrane</keyword>
<sequence>MSDDQDKDSKTEAPSEKKLSDAADKGNVPFSREVTVFASTLAIYIFVVFFLSDGAASVAQALKDIFEQPEAWRLETSTDVVALISHILLKSAALLVPIFVLLIIFGVGSSIFQNLPRPVLDRIQPKMNRISPAAGFKRIFGVQGLVEFGKSLFKVIVVSIIVVLVLWNDYFAALDLMFSDPVTIFTAMTSDLKQIMIVVLLATAVLAIVDLFWTRHHWYTELMMTKQEVKEELKQSQGDPIVKSRLRSIQRDRARKRMISSVPRATLVIANPTHYAIALRYVREENDAPVVVAMGQDLVALKIREIAEKNGIPVFEDPPLARSMFAQVSVDSVIPPVFYKAVAELIHRVYAVQPQQKRVT</sequence>
<keyword evidence="16" id="KW-1185">Reference proteome</keyword>
<keyword evidence="15" id="KW-0966">Cell projection</keyword>
<evidence type="ECO:0000256" key="9">
    <source>
        <dbReference type="ARBA" id="ARBA00022989"/>
    </source>
</evidence>
<dbReference type="RefSeq" id="WP_269278143.1">
    <property type="nucleotide sequence ID" value="NZ_JAPVOI010000004.1"/>
</dbReference>
<feature type="region of interest" description="Disordered" evidence="14">
    <location>
        <begin position="1"/>
        <end position="23"/>
    </location>
</feature>
<keyword evidence="15" id="KW-0282">Flagellum</keyword>
<dbReference type="SUPFAM" id="SSF160544">
    <property type="entry name" value="EscU C-terminal domain-like"/>
    <property type="match status" value="1"/>
</dbReference>
<proteinExistence type="inferred from homology"/>
<evidence type="ECO:0000256" key="7">
    <source>
        <dbReference type="ARBA" id="ARBA00022795"/>
    </source>
</evidence>
<keyword evidence="5 13" id="KW-1003">Cell membrane</keyword>
<evidence type="ECO:0000256" key="13">
    <source>
        <dbReference type="RuleBase" id="RU364091"/>
    </source>
</evidence>
<evidence type="ECO:0000256" key="14">
    <source>
        <dbReference type="SAM" id="MobiDB-lite"/>
    </source>
</evidence>
<keyword evidence="15" id="KW-0969">Cilium</keyword>
<dbReference type="PANTHER" id="PTHR30531">
    <property type="entry name" value="FLAGELLAR BIOSYNTHETIC PROTEIN FLHB"/>
    <property type="match status" value="1"/>
</dbReference>
<evidence type="ECO:0000256" key="10">
    <source>
        <dbReference type="ARBA" id="ARBA00023136"/>
    </source>
</evidence>
<feature type="transmembrane region" description="Helical" evidence="13">
    <location>
        <begin position="194"/>
        <end position="213"/>
    </location>
</feature>
<feature type="transmembrane region" description="Helical" evidence="13">
    <location>
        <begin position="92"/>
        <end position="112"/>
    </location>
</feature>
<dbReference type="InterPro" id="IPR029025">
    <property type="entry name" value="T3SS_substrate_exporter_C"/>
</dbReference>
<accession>A0ABT4KER5</accession>
<dbReference type="PANTHER" id="PTHR30531:SF12">
    <property type="entry name" value="FLAGELLAR BIOSYNTHETIC PROTEIN FLHB"/>
    <property type="match status" value="1"/>
</dbReference>
<evidence type="ECO:0000313" key="16">
    <source>
        <dbReference type="Proteomes" id="UP001079430"/>
    </source>
</evidence>